<dbReference type="AlphaFoldDB" id="A0A9D4Z398"/>
<comment type="similarity">
    <text evidence="1">Belongs to the peptidase S1 family.</text>
</comment>
<dbReference type="InterPro" id="IPR009003">
    <property type="entry name" value="Peptidase_S1_PA"/>
</dbReference>
<sequence>MRISIFVALVALAWGATASSGSRALADDDLVQAAVVNGVDAPKGRYPYAASLRQNTGLNLHFCGGSLVHRRFILTAAHCFYDSNGRRSGSAYLKPLVRIGGYTKYGPDPGHETRRGISVRTHAQYSTVSEENDVALVLLDRPSTRATIRLPAASTLPAAKFGDSLTAIGWGVVYDGGPSATVLQEVQLKLRGYSVCRQYMPRERWGQNSMICAGDPDARPRRDTCSGDSGSPLLKRTTKGRLGWDRQVGIVSWGYRCAGDKPAVYTNVARMMPWIKRTMRNMLAAERKRQLHSRGLLQAQDVASNSSSADAQ</sequence>
<dbReference type="PRINTS" id="PR00722">
    <property type="entry name" value="CHYMOTRYPSIN"/>
</dbReference>
<evidence type="ECO:0000256" key="1">
    <source>
        <dbReference type="ARBA" id="ARBA00007664"/>
    </source>
</evidence>
<dbReference type="PROSITE" id="PS00135">
    <property type="entry name" value="TRYPSIN_SER"/>
    <property type="match status" value="1"/>
</dbReference>
<keyword evidence="2" id="KW-1015">Disulfide bond</keyword>
<evidence type="ECO:0000256" key="2">
    <source>
        <dbReference type="ARBA" id="ARBA00023157"/>
    </source>
</evidence>
<dbReference type="PROSITE" id="PS50240">
    <property type="entry name" value="TRYPSIN_DOM"/>
    <property type="match status" value="1"/>
</dbReference>
<dbReference type="Proteomes" id="UP001055712">
    <property type="component" value="Unassembled WGS sequence"/>
</dbReference>
<gene>
    <name evidence="6" type="ORF">D9Q98_001452</name>
</gene>
<dbReference type="PANTHER" id="PTHR24276">
    <property type="entry name" value="POLYSERASE-RELATED"/>
    <property type="match status" value="1"/>
</dbReference>
<reference evidence="6" key="1">
    <citation type="journal article" date="2019" name="Plant J.">
        <title>Chlorella vulgaris genome assembly and annotation reveals the molecular basis for metabolic acclimation to high light conditions.</title>
        <authorList>
            <person name="Cecchin M."/>
            <person name="Marcolungo L."/>
            <person name="Rossato M."/>
            <person name="Girolomoni L."/>
            <person name="Cosentino E."/>
            <person name="Cuine S."/>
            <person name="Li-Beisson Y."/>
            <person name="Delledonne M."/>
            <person name="Ballottari M."/>
        </authorList>
    </citation>
    <scope>NUCLEOTIDE SEQUENCE</scope>
    <source>
        <strain evidence="6">211/11P</strain>
    </source>
</reference>
<evidence type="ECO:0000256" key="3">
    <source>
        <dbReference type="RuleBase" id="RU363034"/>
    </source>
</evidence>
<dbReference type="OrthoDB" id="513101at2759"/>
<keyword evidence="4" id="KW-0732">Signal</keyword>
<organism evidence="6 7">
    <name type="scientific">Chlorella vulgaris</name>
    <name type="common">Green alga</name>
    <dbReference type="NCBI Taxonomy" id="3077"/>
    <lineage>
        <taxon>Eukaryota</taxon>
        <taxon>Viridiplantae</taxon>
        <taxon>Chlorophyta</taxon>
        <taxon>core chlorophytes</taxon>
        <taxon>Trebouxiophyceae</taxon>
        <taxon>Chlorellales</taxon>
        <taxon>Chlorellaceae</taxon>
        <taxon>Chlorella clade</taxon>
        <taxon>Chlorella</taxon>
    </lineage>
</organism>
<keyword evidence="3" id="KW-0645">Protease</keyword>
<keyword evidence="7" id="KW-1185">Reference proteome</keyword>
<comment type="caution">
    <text evidence="6">The sequence shown here is derived from an EMBL/GenBank/DDBJ whole genome shotgun (WGS) entry which is preliminary data.</text>
</comment>
<dbReference type="PROSITE" id="PS00134">
    <property type="entry name" value="TRYPSIN_HIS"/>
    <property type="match status" value="1"/>
</dbReference>
<keyword evidence="3" id="KW-0378">Hydrolase</keyword>
<dbReference type="SMART" id="SM00020">
    <property type="entry name" value="Tryp_SPc"/>
    <property type="match status" value="1"/>
</dbReference>
<dbReference type="InterPro" id="IPR033116">
    <property type="entry name" value="TRYPSIN_SER"/>
</dbReference>
<name>A0A9D4Z398_CHLVU</name>
<dbReference type="EMBL" id="SIDB01000001">
    <property type="protein sequence ID" value="KAI3439042.1"/>
    <property type="molecule type" value="Genomic_DNA"/>
</dbReference>
<keyword evidence="3" id="KW-0720">Serine protease</keyword>
<proteinExistence type="inferred from homology"/>
<dbReference type="InterPro" id="IPR043504">
    <property type="entry name" value="Peptidase_S1_PA_chymotrypsin"/>
</dbReference>
<dbReference type="GO" id="GO:0006508">
    <property type="term" value="P:proteolysis"/>
    <property type="evidence" value="ECO:0007669"/>
    <property type="project" value="UniProtKB-KW"/>
</dbReference>
<dbReference type="CDD" id="cd00190">
    <property type="entry name" value="Tryp_SPc"/>
    <property type="match status" value="1"/>
</dbReference>
<dbReference type="Gene3D" id="2.40.10.10">
    <property type="entry name" value="Trypsin-like serine proteases"/>
    <property type="match status" value="1"/>
</dbReference>
<feature type="chain" id="PRO_5039389794" description="Peptidase S1 domain-containing protein" evidence="4">
    <location>
        <begin position="19"/>
        <end position="312"/>
    </location>
</feature>
<protein>
    <recommendedName>
        <fullName evidence="5">Peptidase S1 domain-containing protein</fullName>
    </recommendedName>
</protein>
<evidence type="ECO:0000256" key="4">
    <source>
        <dbReference type="SAM" id="SignalP"/>
    </source>
</evidence>
<dbReference type="GO" id="GO:0004252">
    <property type="term" value="F:serine-type endopeptidase activity"/>
    <property type="evidence" value="ECO:0007669"/>
    <property type="project" value="InterPro"/>
</dbReference>
<evidence type="ECO:0000313" key="6">
    <source>
        <dbReference type="EMBL" id="KAI3439042.1"/>
    </source>
</evidence>
<feature type="signal peptide" evidence="4">
    <location>
        <begin position="1"/>
        <end position="18"/>
    </location>
</feature>
<evidence type="ECO:0000313" key="7">
    <source>
        <dbReference type="Proteomes" id="UP001055712"/>
    </source>
</evidence>
<dbReference type="InterPro" id="IPR050430">
    <property type="entry name" value="Peptidase_S1"/>
</dbReference>
<evidence type="ECO:0000259" key="5">
    <source>
        <dbReference type="PROSITE" id="PS50240"/>
    </source>
</evidence>
<dbReference type="Pfam" id="PF00089">
    <property type="entry name" value="Trypsin"/>
    <property type="match status" value="1"/>
</dbReference>
<dbReference type="InterPro" id="IPR018114">
    <property type="entry name" value="TRYPSIN_HIS"/>
</dbReference>
<dbReference type="SUPFAM" id="SSF50494">
    <property type="entry name" value="Trypsin-like serine proteases"/>
    <property type="match status" value="1"/>
</dbReference>
<dbReference type="InterPro" id="IPR001314">
    <property type="entry name" value="Peptidase_S1A"/>
</dbReference>
<reference evidence="6" key="2">
    <citation type="submission" date="2020-11" db="EMBL/GenBank/DDBJ databases">
        <authorList>
            <person name="Cecchin M."/>
            <person name="Marcolungo L."/>
            <person name="Rossato M."/>
            <person name="Girolomoni L."/>
            <person name="Cosentino E."/>
            <person name="Cuine S."/>
            <person name="Li-Beisson Y."/>
            <person name="Delledonne M."/>
            <person name="Ballottari M."/>
        </authorList>
    </citation>
    <scope>NUCLEOTIDE SEQUENCE</scope>
    <source>
        <strain evidence="6">211/11P</strain>
        <tissue evidence="6">Whole cell</tissue>
    </source>
</reference>
<dbReference type="InterPro" id="IPR001254">
    <property type="entry name" value="Trypsin_dom"/>
</dbReference>
<dbReference type="PANTHER" id="PTHR24276:SF98">
    <property type="entry name" value="FI18310P1-RELATED"/>
    <property type="match status" value="1"/>
</dbReference>
<feature type="domain" description="Peptidase S1" evidence="5">
    <location>
        <begin position="35"/>
        <end position="280"/>
    </location>
</feature>
<accession>A0A9D4Z398</accession>